<sequence length="137" mass="14222">MTAPLTTPPVVVGYVPNAQGRAALHHGIAEARLRGTGVLVANSAGSDGFADAKRIGDEDDAALRTELAAAGVPFEVRQLGSQRSPSEHLVELAEEVEAPLLVIGLRQRSLVGKLIMGSNAQRILLDATVPVLAVKAS</sequence>
<keyword evidence="4" id="KW-1185">Reference proteome</keyword>
<proteinExistence type="inferred from homology"/>
<evidence type="ECO:0000313" key="4">
    <source>
        <dbReference type="Proteomes" id="UP001324287"/>
    </source>
</evidence>
<accession>A0ABZ1B053</accession>
<dbReference type="InterPro" id="IPR006015">
    <property type="entry name" value="Universal_stress_UspA"/>
</dbReference>
<dbReference type="CDD" id="cd00293">
    <property type="entry name" value="USP-like"/>
    <property type="match status" value="1"/>
</dbReference>
<reference evidence="3 4" key="1">
    <citation type="submission" date="2023-12" db="EMBL/GenBank/DDBJ databases">
        <title>Blastococcus brunescens sp. nov., an actonobacterium isolated from sandstone collected in sahara desert.</title>
        <authorList>
            <person name="Gtari M."/>
            <person name="Ghodhbane F."/>
        </authorList>
    </citation>
    <scope>NUCLEOTIDE SEQUENCE [LARGE SCALE GENOMIC DNA]</scope>
    <source>
        <strain evidence="3 4">BMG 8361</strain>
    </source>
</reference>
<dbReference type="Gene3D" id="3.40.50.620">
    <property type="entry name" value="HUPs"/>
    <property type="match status" value="1"/>
</dbReference>
<organism evidence="3 4">
    <name type="scientific">Blastococcus brunescens</name>
    <dbReference type="NCBI Taxonomy" id="1564165"/>
    <lineage>
        <taxon>Bacteria</taxon>
        <taxon>Bacillati</taxon>
        <taxon>Actinomycetota</taxon>
        <taxon>Actinomycetes</taxon>
        <taxon>Geodermatophilales</taxon>
        <taxon>Geodermatophilaceae</taxon>
        <taxon>Blastococcus</taxon>
    </lineage>
</organism>
<dbReference type="PRINTS" id="PR01438">
    <property type="entry name" value="UNVRSLSTRESS"/>
</dbReference>
<dbReference type="RefSeq" id="WP_324275520.1">
    <property type="nucleotide sequence ID" value="NZ_CP141261.1"/>
</dbReference>
<dbReference type="Pfam" id="PF00582">
    <property type="entry name" value="Usp"/>
    <property type="match status" value="1"/>
</dbReference>
<comment type="similarity">
    <text evidence="1">Belongs to the universal stress protein A family.</text>
</comment>
<name>A0ABZ1B053_9ACTN</name>
<dbReference type="EMBL" id="CP141261">
    <property type="protein sequence ID" value="WRL64192.1"/>
    <property type="molecule type" value="Genomic_DNA"/>
</dbReference>
<feature type="domain" description="UspA" evidence="2">
    <location>
        <begin position="10"/>
        <end position="135"/>
    </location>
</feature>
<dbReference type="Proteomes" id="UP001324287">
    <property type="component" value="Chromosome"/>
</dbReference>
<protein>
    <submittedName>
        <fullName evidence="3">Universal stress protein</fullName>
    </submittedName>
</protein>
<dbReference type="InterPro" id="IPR006016">
    <property type="entry name" value="UspA"/>
</dbReference>
<evidence type="ECO:0000259" key="2">
    <source>
        <dbReference type="Pfam" id="PF00582"/>
    </source>
</evidence>
<dbReference type="SUPFAM" id="SSF52402">
    <property type="entry name" value="Adenine nucleotide alpha hydrolases-like"/>
    <property type="match status" value="1"/>
</dbReference>
<evidence type="ECO:0000256" key="1">
    <source>
        <dbReference type="ARBA" id="ARBA00008791"/>
    </source>
</evidence>
<gene>
    <name evidence="3" type="ORF">U6N30_32335</name>
</gene>
<evidence type="ECO:0000313" key="3">
    <source>
        <dbReference type="EMBL" id="WRL64192.1"/>
    </source>
</evidence>
<dbReference type="InterPro" id="IPR014729">
    <property type="entry name" value="Rossmann-like_a/b/a_fold"/>
</dbReference>